<name>W7V0M7_RUMFL</name>
<dbReference type="RefSeq" id="WP_019679081.1">
    <property type="nucleotide sequence ID" value="NZ_ATAX01000010.1"/>
</dbReference>
<comment type="caution">
    <text evidence="2">The sequence shown here is derived from an EMBL/GenBank/DDBJ whole genome shotgun (WGS) entry which is preliminary data.</text>
</comment>
<keyword evidence="1" id="KW-0472">Membrane</keyword>
<evidence type="ECO:0000313" key="3">
    <source>
        <dbReference type="Proteomes" id="UP000019365"/>
    </source>
</evidence>
<gene>
    <name evidence="2" type="ORF">RF007C_03805</name>
</gene>
<keyword evidence="3" id="KW-1185">Reference proteome</keyword>
<evidence type="ECO:0008006" key="4">
    <source>
        <dbReference type="Google" id="ProtNLM"/>
    </source>
</evidence>
<dbReference type="Proteomes" id="UP000019365">
    <property type="component" value="Unassembled WGS sequence"/>
</dbReference>
<reference evidence="2 3" key="1">
    <citation type="journal article" date="2014" name="PLoS ONE">
        <title>Rumen cellulosomics: divergent fiber-degrading strategies revealed by comparative genome-wide analysis of six ruminococcal strains.</title>
        <authorList>
            <person name="Dassa B."/>
            <person name="Borovok I."/>
            <person name="Ruimy-Israeli V."/>
            <person name="Lamed R."/>
            <person name="Flint H.J."/>
            <person name="Duncan S.H."/>
            <person name="Henrissat B."/>
            <person name="Coutinho P."/>
            <person name="Morrison M."/>
            <person name="Mosoni P."/>
            <person name="Yeoman C.J."/>
            <person name="White B.A."/>
            <person name="Bayer E.A."/>
        </authorList>
    </citation>
    <scope>NUCLEOTIDE SEQUENCE [LARGE SCALE GENOMIC DNA]</scope>
    <source>
        <strain evidence="2 3">007c</strain>
    </source>
</reference>
<keyword evidence="1" id="KW-0812">Transmembrane</keyword>
<keyword evidence="1" id="KW-1133">Transmembrane helix</keyword>
<protein>
    <recommendedName>
        <fullName evidence="4">DUF3592 domain-containing protein</fullName>
    </recommendedName>
</protein>
<evidence type="ECO:0000313" key="2">
    <source>
        <dbReference type="EMBL" id="EWM54590.1"/>
    </source>
</evidence>
<dbReference type="EMBL" id="ATAX01000010">
    <property type="protein sequence ID" value="EWM54590.1"/>
    <property type="molecule type" value="Genomic_DNA"/>
</dbReference>
<organism evidence="2 3">
    <name type="scientific">Ruminococcus flavefaciens 007c</name>
    <dbReference type="NCBI Taxonomy" id="1341157"/>
    <lineage>
        <taxon>Bacteria</taxon>
        <taxon>Bacillati</taxon>
        <taxon>Bacillota</taxon>
        <taxon>Clostridia</taxon>
        <taxon>Eubacteriales</taxon>
        <taxon>Oscillospiraceae</taxon>
        <taxon>Ruminococcus</taxon>
    </lineage>
</organism>
<dbReference type="AlphaFoldDB" id="W7V0M7"/>
<sequence length="215" mass="23205">MKKMSLAGPLFVAFIFILLLPAALVFLSLNAMTPPDGGTLTDCVVTQYVRVGKQATVNVDYVNSAGKTINANISNGVGSKSAFVGQHIDCYVYDSNPFEVYRKPDPLEGKLLYIGAGLSALLGIIIVALLLKKRSKQGFLIKNGQLAQGVITDMVVKQDSSGFTNYICDYTFTDSSGQVHMGKHTFMNKRVSVGNTFPVYYASKGGKIISDIAEE</sequence>
<dbReference type="PATRIC" id="fig|1341157.4.peg.642"/>
<evidence type="ECO:0000256" key="1">
    <source>
        <dbReference type="SAM" id="Phobius"/>
    </source>
</evidence>
<proteinExistence type="predicted"/>
<feature type="transmembrane region" description="Helical" evidence="1">
    <location>
        <begin position="111"/>
        <end position="131"/>
    </location>
</feature>
<dbReference type="OrthoDB" id="1828091at2"/>
<accession>W7V0M7</accession>